<keyword evidence="3" id="KW-1185">Reference proteome</keyword>
<evidence type="ECO:0000313" key="2">
    <source>
        <dbReference type="EMBL" id="GHF04845.1"/>
    </source>
</evidence>
<feature type="transmembrane region" description="Helical" evidence="1">
    <location>
        <begin position="36"/>
        <end position="54"/>
    </location>
</feature>
<evidence type="ECO:0000256" key="1">
    <source>
        <dbReference type="SAM" id="Phobius"/>
    </source>
</evidence>
<proteinExistence type="predicted"/>
<dbReference type="EMBL" id="BNBC01000047">
    <property type="protein sequence ID" value="GHF04845.1"/>
    <property type="molecule type" value="Genomic_DNA"/>
</dbReference>
<organism evidence="2 3">
    <name type="scientific">Streptomyces spiralis</name>
    <dbReference type="NCBI Taxonomy" id="66376"/>
    <lineage>
        <taxon>Bacteria</taxon>
        <taxon>Bacillati</taxon>
        <taxon>Actinomycetota</taxon>
        <taxon>Actinomycetes</taxon>
        <taxon>Kitasatosporales</taxon>
        <taxon>Streptomycetaceae</taxon>
        <taxon>Streptomyces</taxon>
    </lineage>
</organism>
<accession>A0A919AH61</accession>
<name>A0A919AH61_9ACTN</name>
<gene>
    <name evidence="2" type="ORF">GCM10014715_71320</name>
</gene>
<evidence type="ECO:0000313" key="3">
    <source>
        <dbReference type="Proteomes" id="UP000641386"/>
    </source>
</evidence>
<keyword evidence="1" id="KW-0472">Membrane</keyword>
<keyword evidence="1" id="KW-0812">Transmembrane</keyword>
<dbReference type="Proteomes" id="UP000641386">
    <property type="component" value="Unassembled WGS sequence"/>
</dbReference>
<comment type="caution">
    <text evidence="2">The sequence shown here is derived from an EMBL/GenBank/DDBJ whole genome shotgun (WGS) entry which is preliminary data.</text>
</comment>
<dbReference type="AlphaFoldDB" id="A0A919AH61"/>
<protein>
    <recommendedName>
        <fullName evidence="4">Integral membrane protein</fullName>
    </recommendedName>
</protein>
<evidence type="ECO:0008006" key="4">
    <source>
        <dbReference type="Google" id="ProtNLM"/>
    </source>
</evidence>
<sequence>MSASPAVRSVRALVFAAVCVLLAAAGHGLAMGDMPSLWADGAGFLGVFAAGWLLGGRERSLPGIGATMLATQACLHVAFDAARPRTAYTGGRGGSFPAMPSMASMPVSAHGPDSAAANGMHTVFAHAHALPLPAMPTHELSRHAVAAHVLAALVASWWLRRGEAALWSVLRRAVAGVPRLASWWRSVHVPLPAPAVRGCRAFAVASPPSALLLRHAVIRRGPPARIPYPV</sequence>
<keyword evidence="1" id="KW-1133">Transmembrane helix</keyword>
<dbReference type="RefSeq" id="WP_189906836.1">
    <property type="nucleotide sequence ID" value="NZ_BNBC01000047.1"/>
</dbReference>
<reference evidence="2" key="1">
    <citation type="journal article" date="2014" name="Int. J. Syst. Evol. Microbiol.">
        <title>Complete genome sequence of Corynebacterium casei LMG S-19264T (=DSM 44701T), isolated from a smear-ripened cheese.</title>
        <authorList>
            <consortium name="US DOE Joint Genome Institute (JGI-PGF)"/>
            <person name="Walter F."/>
            <person name="Albersmeier A."/>
            <person name="Kalinowski J."/>
            <person name="Ruckert C."/>
        </authorList>
    </citation>
    <scope>NUCLEOTIDE SEQUENCE</scope>
    <source>
        <strain evidence="2">JCM 3302</strain>
    </source>
</reference>
<reference evidence="2" key="2">
    <citation type="submission" date="2020-09" db="EMBL/GenBank/DDBJ databases">
        <authorList>
            <person name="Sun Q."/>
            <person name="Ohkuma M."/>
        </authorList>
    </citation>
    <scope>NUCLEOTIDE SEQUENCE</scope>
    <source>
        <strain evidence="2">JCM 3302</strain>
    </source>
</reference>